<dbReference type="OrthoDB" id="7920316at2"/>
<organism evidence="1 2">
    <name type="scientific">Roseimicrobium gellanilyticum</name>
    <dbReference type="NCBI Taxonomy" id="748857"/>
    <lineage>
        <taxon>Bacteria</taxon>
        <taxon>Pseudomonadati</taxon>
        <taxon>Verrucomicrobiota</taxon>
        <taxon>Verrucomicrobiia</taxon>
        <taxon>Verrucomicrobiales</taxon>
        <taxon>Verrucomicrobiaceae</taxon>
        <taxon>Roseimicrobium</taxon>
    </lineage>
</organism>
<dbReference type="InterPro" id="IPR054259">
    <property type="entry name" value="DUF6990"/>
</dbReference>
<dbReference type="RefSeq" id="WP_113960699.1">
    <property type="nucleotide sequence ID" value="NZ_QNRR01000009.1"/>
</dbReference>
<gene>
    <name evidence="1" type="ORF">DES53_109245</name>
</gene>
<reference evidence="1 2" key="1">
    <citation type="submission" date="2018-06" db="EMBL/GenBank/DDBJ databases">
        <title>Genomic Encyclopedia of Type Strains, Phase IV (KMG-IV): sequencing the most valuable type-strain genomes for metagenomic binning, comparative biology and taxonomic classification.</title>
        <authorList>
            <person name="Goeker M."/>
        </authorList>
    </citation>
    <scope>NUCLEOTIDE SEQUENCE [LARGE SCALE GENOMIC DNA]</scope>
    <source>
        <strain evidence="1 2">DSM 25532</strain>
    </source>
</reference>
<comment type="caution">
    <text evidence="1">The sequence shown here is derived from an EMBL/GenBank/DDBJ whole genome shotgun (WGS) entry which is preliminary data.</text>
</comment>
<dbReference type="AlphaFoldDB" id="A0A366HC07"/>
<evidence type="ECO:0000313" key="2">
    <source>
        <dbReference type="Proteomes" id="UP000253426"/>
    </source>
</evidence>
<dbReference type="EMBL" id="QNRR01000009">
    <property type="protein sequence ID" value="RBP39817.1"/>
    <property type="molecule type" value="Genomic_DNA"/>
</dbReference>
<protein>
    <submittedName>
        <fullName evidence="1">Uncharacterized protein</fullName>
    </submittedName>
</protein>
<dbReference type="Pfam" id="PF22499">
    <property type="entry name" value="DUF6990"/>
    <property type="match status" value="1"/>
</dbReference>
<dbReference type="Proteomes" id="UP000253426">
    <property type="component" value="Unassembled WGS sequence"/>
</dbReference>
<name>A0A366HC07_9BACT</name>
<evidence type="ECO:0000313" key="1">
    <source>
        <dbReference type="EMBL" id="RBP39817.1"/>
    </source>
</evidence>
<sequence length="192" mass="21671">MSFAGVSVERLRLAGFSKGWQLEYATGPHDEDRLIKDMPPLRLGMRVQFLDLPEGIAITAHATLSRPDFSALINALMNEPQGHEFPLEVWVLEALADRALIQFEDILSKQLSESEKRVESFDWNSKLEHFIHHRPDSPGTRQLAHLAALAYKGDLSKLLDYQDAFAKGKRLNFATMISSEVMERAVDIAALR</sequence>
<accession>A0A366HC07</accession>
<keyword evidence="2" id="KW-1185">Reference proteome</keyword>
<proteinExistence type="predicted"/>